<dbReference type="HOGENOM" id="CLU_099769_0_0_4"/>
<dbReference type="KEGG" id="bpsi:IX83_01925"/>
<name>A0A077DC97_9BURK</name>
<dbReference type="InterPro" id="IPR010374">
    <property type="entry name" value="DUF969"/>
</dbReference>
<feature type="transmembrane region" description="Helical" evidence="1">
    <location>
        <begin position="199"/>
        <end position="219"/>
    </location>
</feature>
<sequence length="246" mass="26744">MPDINYLPLIGILIIIVGFILRFNAAVVVVSAALLTSLLAKINLPDAHILDILSTTISKIGSDFVKNRNLTMIVVLPIVVIGILERNGLKERAKHLISKLKSFTTGRLLLLYLAVRELSAALGLTGLGGHPQMVRPIIAPMAEGATTNHHGTPPKYVSDRIRAMSAATDNVGLFFGEDIFVAFGAIILMQTILENANIHVLPLHIAFWGIPTAIAAFLIHGTRCLMMDKWIAKECQKTTQSANLQK</sequence>
<dbReference type="eggNOG" id="COG3819">
    <property type="taxonomic scope" value="Bacteria"/>
</dbReference>
<keyword evidence="1" id="KW-0812">Transmembrane</keyword>
<keyword evidence="1" id="KW-1133">Transmembrane helix</keyword>
<dbReference type="OrthoDB" id="80065at2"/>
<keyword evidence="3" id="KW-1185">Reference proteome</keyword>
<dbReference type="EMBL" id="CP009238">
    <property type="protein sequence ID" value="AIL32234.1"/>
    <property type="molecule type" value="Genomic_DNA"/>
</dbReference>
<organism evidence="2 3">
    <name type="scientific">Basilea psittacipulmonis DSM 24701</name>
    <dbReference type="NCBI Taxonomy" id="1072685"/>
    <lineage>
        <taxon>Bacteria</taxon>
        <taxon>Pseudomonadati</taxon>
        <taxon>Pseudomonadota</taxon>
        <taxon>Betaproteobacteria</taxon>
        <taxon>Burkholderiales</taxon>
        <taxon>Alcaligenaceae</taxon>
        <taxon>Basilea</taxon>
    </lineage>
</organism>
<evidence type="ECO:0000313" key="2">
    <source>
        <dbReference type="EMBL" id="AIL32234.1"/>
    </source>
</evidence>
<keyword evidence="1" id="KW-0472">Membrane</keyword>
<gene>
    <name evidence="2" type="ORF">IX83_01925</name>
</gene>
<evidence type="ECO:0000256" key="1">
    <source>
        <dbReference type="SAM" id="Phobius"/>
    </source>
</evidence>
<feature type="transmembrane region" description="Helical" evidence="1">
    <location>
        <begin position="171"/>
        <end position="193"/>
    </location>
</feature>
<feature type="transmembrane region" description="Helical" evidence="1">
    <location>
        <begin position="6"/>
        <end position="35"/>
    </location>
</feature>
<feature type="transmembrane region" description="Helical" evidence="1">
    <location>
        <begin position="69"/>
        <end position="89"/>
    </location>
</feature>
<dbReference type="AlphaFoldDB" id="A0A077DC97"/>
<dbReference type="Pfam" id="PF06149">
    <property type="entry name" value="DUF969"/>
    <property type="match status" value="1"/>
</dbReference>
<proteinExistence type="predicted"/>
<accession>A0A077DC97</accession>
<dbReference type="RefSeq" id="WP_038498530.1">
    <property type="nucleotide sequence ID" value="NZ_AFWK01000014.1"/>
</dbReference>
<dbReference type="STRING" id="1072685.IX83_01925"/>
<protein>
    <submittedName>
        <fullName evidence="2">Membrane protein</fullName>
    </submittedName>
</protein>
<evidence type="ECO:0000313" key="3">
    <source>
        <dbReference type="Proteomes" id="UP000028945"/>
    </source>
</evidence>
<reference evidence="2 3" key="1">
    <citation type="journal article" date="2014" name="BMC Genomics">
        <title>A genomic perspective on a new bacterial genus and species from the Alcaligenaceae family, Basilea psittacipulmonis.</title>
        <authorList>
            <person name="Whiteson K.L."/>
            <person name="Hernandez D."/>
            <person name="Lazarevic V."/>
            <person name="Gaia N."/>
            <person name="Farinelli L."/>
            <person name="Francois P."/>
            <person name="Pilo P."/>
            <person name="Frey J."/>
            <person name="Schrenzel J."/>
        </authorList>
    </citation>
    <scope>NUCLEOTIDE SEQUENCE [LARGE SCALE GENOMIC DNA]</scope>
    <source>
        <strain evidence="2 3">DSM 24701</strain>
    </source>
</reference>
<dbReference type="Proteomes" id="UP000028945">
    <property type="component" value="Chromosome"/>
</dbReference>